<keyword evidence="4" id="KW-1185">Reference proteome</keyword>
<feature type="domain" description="Response regulatory" evidence="2">
    <location>
        <begin position="2"/>
        <end position="145"/>
    </location>
</feature>
<dbReference type="Gene3D" id="3.40.50.2300">
    <property type="match status" value="1"/>
</dbReference>
<dbReference type="CDD" id="cd00156">
    <property type="entry name" value="REC"/>
    <property type="match status" value="1"/>
</dbReference>
<sequence>MKILLVEDDYDKRERIINHINFVTNNEAAIISKESLRSGLRAVIEEKEIDLLLLDMSMPSFDISAADPLGGEPESFAGYEIMAQMKLRRINTPVVVVTQYKSFENGAVSLDELILGFSKEYSFFKGCIYYNSATEDWKAEILSYLIMDEK</sequence>
<evidence type="ECO:0000259" key="2">
    <source>
        <dbReference type="PROSITE" id="PS50110"/>
    </source>
</evidence>
<dbReference type="RefSeq" id="WP_226764140.1">
    <property type="nucleotide sequence ID" value="NZ_JAJAWG010000004.1"/>
</dbReference>
<reference evidence="3 4" key="1">
    <citation type="submission" date="2021-10" db="EMBL/GenBank/DDBJ databases">
        <authorList>
            <person name="Chen M."/>
        </authorList>
    </citation>
    <scope>NUCLEOTIDE SEQUENCE [LARGE SCALE GENOMIC DNA]</scope>
    <source>
        <strain evidence="3 4">H3-26</strain>
    </source>
</reference>
<evidence type="ECO:0000256" key="1">
    <source>
        <dbReference type="PROSITE-ProRule" id="PRU00169"/>
    </source>
</evidence>
<name>A0ABS8BKZ7_9NEIS</name>
<comment type="caution">
    <text evidence="3">The sequence shown here is derived from an EMBL/GenBank/DDBJ whole genome shotgun (WGS) entry which is preliminary data.</text>
</comment>
<evidence type="ECO:0000313" key="4">
    <source>
        <dbReference type="Proteomes" id="UP001198034"/>
    </source>
</evidence>
<organism evidence="3 4">
    <name type="scientific">Deefgea salmonis</name>
    <dbReference type="NCBI Taxonomy" id="2875502"/>
    <lineage>
        <taxon>Bacteria</taxon>
        <taxon>Pseudomonadati</taxon>
        <taxon>Pseudomonadota</taxon>
        <taxon>Betaproteobacteria</taxon>
        <taxon>Neisseriales</taxon>
        <taxon>Chitinibacteraceae</taxon>
        <taxon>Deefgea</taxon>
    </lineage>
</organism>
<dbReference type="InterPro" id="IPR011006">
    <property type="entry name" value="CheY-like_superfamily"/>
</dbReference>
<feature type="modified residue" description="4-aspartylphosphate" evidence="1">
    <location>
        <position position="55"/>
    </location>
</feature>
<keyword evidence="1" id="KW-0597">Phosphoprotein</keyword>
<protein>
    <submittedName>
        <fullName evidence="3">Response regulator</fullName>
    </submittedName>
</protein>
<dbReference type="Proteomes" id="UP001198034">
    <property type="component" value="Unassembled WGS sequence"/>
</dbReference>
<accession>A0ABS8BKZ7</accession>
<gene>
    <name evidence="3" type="ORF">LG219_08850</name>
</gene>
<dbReference type="PROSITE" id="PS50110">
    <property type="entry name" value="RESPONSE_REGULATORY"/>
    <property type="match status" value="1"/>
</dbReference>
<dbReference type="EMBL" id="JAJAWG010000004">
    <property type="protein sequence ID" value="MCB5196385.1"/>
    <property type="molecule type" value="Genomic_DNA"/>
</dbReference>
<dbReference type="SUPFAM" id="SSF52172">
    <property type="entry name" value="CheY-like"/>
    <property type="match status" value="1"/>
</dbReference>
<proteinExistence type="predicted"/>
<evidence type="ECO:0000313" key="3">
    <source>
        <dbReference type="EMBL" id="MCB5196385.1"/>
    </source>
</evidence>
<dbReference type="InterPro" id="IPR001789">
    <property type="entry name" value="Sig_transdc_resp-reg_receiver"/>
</dbReference>